<organism evidence="3 4">
    <name type="scientific">Aphanomyces invadans</name>
    <dbReference type="NCBI Taxonomy" id="157072"/>
    <lineage>
        <taxon>Eukaryota</taxon>
        <taxon>Sar</taxon>
        <taxon>Stramenopiles</taxon>
        <taxon>Oomycota</taxon>
        <taxon>Saprolegniomycetes</taxon>
        <taxon>Saprolegniales</taxon>
        <taxon>Verrucalvaceae</taxon>
        <taxon>Aphanomyces</taxon>
    </lineage>
</organism>
<dbReference type="GO" id="GO:0034472">
    <property type="term" value="P:snRNA 3'-end processing"/>
    <property type="evidence" value="ECO:0007669"/>
    <property type="project" value="TreeGrafter"/>
</dbReference>
<dbReference type="Pfam" id="PF25462">
    <property type="entry name" value="Beta-barrel_INTS6"/>
    <property type="match status" value="1"/>
</dbReference>
<keyword evidence="1" id="KW-0862">Zinc</keyword>
<dbReference type="Proteomes" id="UP000285060">
    <property type="component" value="Unassembled WGS sequence"/>
</dbReference>
<evidence type="ECO:0000259" key="2">
    <source>
        <dbReference type="PROSITE" id="PS50089"/>
    </source>
</evidence>
<dbReference type="SMART" id="SM00184">
    <property type="entry name" value="RING"/>
    <property type="match status" value="1"/>
</dbReference>
<keyword evidence="4" id="KW-1185">Reference proteome</keyword>
<sequence length="461" mass="50879">MGQRSACGMTLLDFAKSVVETMAKKLLSRTVNRMNYIHFMLVTYNGVVVGMENSANREMFYRELKYLEPRDLSDVGSALSTAFDLINRERAKIFCDNYGLGRLPYNAHMTHIVLVTDAGSITTMDGVQADLVVPPTALSALDLTRQPFRWDQCDASPASSTGGPSGAIDTDTFGMTKNVLSTAANVTREFVWPIPEAFWVDRTTTSLPLRDAHPILTFKRSVESQTDSATNQMVLETLKFPADSYQVDNVLNPAPPRGARATCTISKSDADFAAFRQRICIALDHGHSCSAECPWMYFRVLEAKPRRLLFVRSKDPRHVQADLATHQELLITLLKFIRTPRNQSCGRASSVVPQELVRFLFVGMDGYDVTLFAASPLSKYPAVATSKGTLSDCSICKTCLDRDDPASAALTTLPCGHVFHDDCILDALHRHLVCPNCDELTDGESTDNNSVDDNNSDLDLA</sequence>
<dbReference type="VEuPathDB" id="FungiDB:H310_06298"/>
<dbReference type="PANTHER" id="PTHR12957:SF2">
    <property type="entry name" value="INTEGRATOR COMPLEX SUBUNIT 6"/>
    <property type="match status" value="1"/>
</dbReference>
<evidence type="ECO:0000313" key="4">
    <source>
        <dbReference type="Proteomes" id="UP000285060"/>
    </source>
</evidence>
<dbReference type="InterPro" id="IPR057413">
    <property type="entry name" value="Beta-barrel_INTS6"/>
</dbReference>
<dbReference type="GO" id="GO:0008270">
    <property type="term" value="F:zinc ion binding"/>
    <property type="evidence" value="ECO:0007669"/>
    <property type="project" value="UniProtKB-KW"/>
</dbReference>
<dbReference type="Pfam" id="PF13639">
    <property type="entry name" value="zf-RING_2"/>
    <property type="match status" value="1"/>
</dbReference>
<evidence type="ECO:0000256" key="1">
    <source>
        <dbReference type="PROSITE-ProRule" id="PRU00175"/>
    </source>
</evidence>
<protein>
    <recommendedName>
        <fullName evidence="2">RING-type domain-containing protein</fullName>
    </recommendedName>
</protein>
<proteinExistence type="predicted"/>
<feature type="domain" description="RING-type" evidence="2">
    <location>
        <begin position="393"/>
        <end position="438"/>
    </location>
</feature>
<dbReference type="EMBL" id="QUSY01001249">
    <property type="protein sequence ID" value="RHY25588.1"/>
    <property type="molecule type" value="Genomic_DNA"/>
</dbReference>
<dbReference type="Gene3D" id="3.30.40.10">
    <property type="entry name" value="Zinc/RING finger domain, C3HC4 (zinc finger)"/>
    <property type="match status" value="1"/>
</dbReference>
<evidence type="ECO:0000313" key="3">
    <source>
        <dbReference type="EMBL" id="RHY25588.1"/>
    </source>
</evidence>
<reference evidence="3 4" key="1">
    <citation type="submission" date="2018-08" db="EMBL/GenBank/DDBJ databases">
        <title>Aphanomyces genome sequencing and annotation.</title>
        <authorList>
            <person name="Minardi D."/>
            <person name="Oidtmann B."/>
            <person name="Van Der Giezen M."/>
            <person name="Studholme D.J."/>
        </authorList>
    </citation>
    <scope>NUCLEOTIDE SEQUENCE [LARGE SCALE GENOMIC DNA]</scope>
    <source>
        <strain evidence="3 4">NJM0002</strain>
    </source>
</reference>
<comment type="caution">
    <text evidence="3">The sequence shown here is derived from an EMBL/GenBank/DDBJ whole genome shotgun (WGS) entry which is preliminary data.</text>
</comment>
<dbReference type="AlphaFoldDB" id="A0A3R6V634"/>
<dbReference type="PROSITE" id="PS50089">
    <property type="entry name" value="ZF_RING_2"/>
    <property type="match status" value="1"/>
</dbReference>
<keyword evidence="1" id="KW-0863">Zinc-finger</keyword>
<gene>
    <name evidence="3" type="ORF">DYB32_008215</name>
</gene>
<dbReference type="PANTHER" id="PTHR12957">
    <property type="entry name" value="DEAD/H BOX POLYPEPTIDE 26/DICE1-RELATED"/>
    <property type="match status" value="1"/>
</dbReference>
<accession>A0A3R6V634</accession>
<dbReference type="SUPFAM" id="SSF57850">
    <property type="entry name" value="RING/U-box"/>
    <property type="match status" value="1"/>
</dbReference>
<dbReference type="InterPro" id="IPR013083">
    <property type="entry name" value="Znf_RING/FYVE/PHD"/>
</dbReference>
<dbReference type="GO" id="GO:0032039">
    <property type="term" value="C:integrator complex"/>
    <property type="evidence" value="ECO:0007669"/>
    <property type="project" value="TreeGrafter"/>
</dbReference>
<name>A0A3R6V634_9STRA</name>
<keyword evidence="1" id="KW-0479">Metal-binding</keyword>
<dbReference type="VEuPathDB" id="FungiDB:H310_06299"/>
<dbReference type="InterPro" id="IPR051113">
    <property type="entry name" value="Integrator_subunit6"/>
</dbReference>
<dbReference type="InterPro" id="IPR001841">
    <property type="entry name" value="Znf_RING"/>
</dbReference>